<reference evidence="3 4" key="1">
    <citation type="submission" date="2019-12" db="EMBL/GenBank/DDBJ databases">
        <title>Paraburkholderia acidiphila 7Q-K02 sp. nov and Paraburkholderia acidisoli DHF22 sp. nov., two strains isolated from forest soil.</title>
        <authorList>
            <person name="Gao Z."/>
            <person name="Qiu L."/>
        </authorList>
    </citation>
    <scope>NUCLEOTIDE SEQUENCE [LARGE SCALE GENOMIC DNA]</scope>
    <source>
        <strain evidence="3 4">DHF22</strain>
    </source>
</reference>
<feature type="signal peptide" evidence="1">
    <location>
        <begin position="1"/>
        <end position="39"/>
    </location>
</feature>
<evidence type="ECO:0000256" key="1">
    <source>
        <dbReference type="SAM" id="SignalP"/>
    </source>
</evidence>
<dbReference type="GO" id="GO:0043190">
    <property type="term" value="C:ATP-binding cassette (ABC) transporter complex"/>
    <property type="evidence" value="ECO:0007669"/>
    <property type="project" value="InterPro"/>
</dbReference>
<accession>A0A7Z2GRS8</accession>
<protein>
    <submittedName>
        <fullName evidence="3">Glycine/betaine ABC transporter substrate-binding protein</fullName>
    </submittedName>
</protein>
<dbReference type="EMBL" id="CP046916">
    <property type="protein sequence ID" value="QGZ66778.1"/>
    <property type="molecule type" value="Genomic_DNA"/>
</dbReference>
<feature type="chain" id="PRO_5030797332" evidence="1">
    <location>
        <begin position="40"/>
        <end position="314"/>
    </location>
</feature>
<name>A0A7Z2GRS8_9BURK</name>
<evidence type="ECO:0000313" key="4">
    <source>
        <dbReference type="Proteomes" id="UP000433577"/>
    </source>
</evidence>
<dbReference type="Pfam" id="PF04069">
    <property type="entry name" value="OpuAC"/>
    <property type="match status" value="1"/>
</dbReference>
<dbReference type="Gene3D" id="3.40.190.120">
    <property type="entry name" value="Osmoprotection protein (prox), domain 2"/>
    <property type="match status" value="1"/>
</dbReference>
<organism evidence="3 4">
    <name type="scientific">Paraburkholderia acidisoli</name>
    <dbReference type="NCBI Taxonomy" id="2571748"/>
    <lineage>
        <taxon>Bacteria</taxon>
        <taxon>Pseudomonadati</taxon>
        <taxon>Pseudomonadota</taxon>
        <taxon>Betaproteobacteria</taxon>
        <taxon>Burkholderiales</taxon>
        <taxon>Burkholderiaceae</taxon>
        <taxon>Paraburkholderia</taxon>
    </lineage>
</organism>
<keyword evidence="4" id="KW-1185">Reference proteome</keyword>
<dbReference type="Proteomes" id="UP000433577">
    <property type="component" value="Chromosome 4"/>
</dbReference>
<evidence type="ECO:0000313" key="3">
    <source>
        <dbReference type="EMBL" id="QGZ66778.1"/>
    </source>
</evidence>
<gene>
    <name evidence="3" type="ORF">FAZ98_34125</name>
</gene>
<dbReference type="AlphaFoldDB" id="A0A7Z2GRS8"/>
<dbReference type="CDD" id="cd13611">
    <property type="entry name" value="PBP2_YehZ"/>
    <property type="match status" value="1"/>
</dbReference>
<dbReference type="OrthoDB" id="9781705at2"/>
<feature type="domain" description="ABC-type glycine betaine transport system substrate-binding" evidence="2">
    <location>
        <begin position="42"/>
        <end position="309"/>
    </location>
</feature>
<dbReference type="Gene3D" id="3.40.190.10">
    <property type="entry name" value="Periplasmic binding protein-like II"/>
    <property type="match status" value="1"/>
</dbReference>
<dbReference type="InterPro" id="IPR007210">
    <property type="entry name" value="ABC_Gly_betaine_transp_sub-bd"/>
</dbReference>
<evidence type="ECO:0000259" key="2">
    <source>
        <dbReference type="Pfam" id="PF04069"/>
    </source>
</evidence>
<sequence>MAIAPRRARMTTLFATLKRLARTCVIGVTLIAASSSAFAQQKLVLGAKNFTEQYVLAEVTAQYLRSLGYTVEVRSGLGSTLMRSALENGQFDLVWDYTGTAALVYDKINDKLDPQAMYERVKALDAPRGLVWLNASTLNDTYALGLPSKFAEETGIKTISELAAKLKSDPKARHYVFGMDAEFANRPDGLKPLLATYGITLRRSQMKQMDPGLVYTALHNNQLTIGLVYTTDGRVKGFGITPLEDDKHFFPPYNAVPVVRKSVLDHNPKLAAQLNALSAALNNDVIQDMNKAVDLDGTPPQDVAKQFLQSHHLE</sequence>
<dbReference type="SUPFAM" id="SSF53850">
    <property type="entry name" value="Periplasmic binding protein-like II"/>
    <property type="match status" value="1"/>
</dbReference>
<dbReference type="GO" id="GO:0022857">
    <property type="term" value="F:transmembrane transporter activity"/>
    <property type="evidence" value="ECO:0007669"/>
    <property type="project" value="InterPro"/>
</dbReference>
<dbReference type="KEGG" id="pacs:FAZ98_34125"/>
<keyword evidence="1" id="KW-0732">Signal</keyword>
<proteinExistence type="predicted"/>